<organism evidence="4 5">
    <name type="scientific">Geotalea uraniireducens (strain Rf4)</name>
    <name type="common">Geobacter uraniireducens</name>
    <dbReference type="NCBI Taxonomy" id="351605"/>
    <lineage>
        <taxon>Bacteria</taxon>
        <taxon>Pseudomonadati</taxon>
        <taxon>Thermodesulfobacteriota</taxon>
        <taxon>Desulfuromonadia</taxon>
        <taxon>Geobacterales</taxon>
        <taxon>Geobacteraceae</taxon>
        <taxon>Geotalea</taxon>
    </lineage>
</organism>
<dbReference type="Pfam" id="PF25390">
    <property type="entry name" value="WD40_RLD"/>
    <property type="match status" value="2"/>
</dbReference>
<feature type="domain" description="RCC1-like" evidence="3">
    <location>
        <begin position="85"/>
        <end position="365"/>
    </location>
</feature>
<dbReference type="Gene3D" id="2.130.10.30">
    <property type="entry name" value="Regulator of chromosome condensation 1/beta-lactamase-inhibitor protein II"/>
    <property type="match status" value="4"/>
</dbReference>
<name>A5GE19_GEOUR</name>
<dbReference type="GO" id="GO:0005737">
    <property type="term" value="C:cytoplasm"/>
    <property type="evidence" value="ECO:0007669"/>
    <property type="project" value="TreeGrafter"/>
</dbReference>
<dbReference type="InterPro" id="IPR058923">
    <property type="entry name" value="RCC1-like_dom"/>
</dbReference>
<dbReference type="Gene3D" id="2.60.40.10">
    <property type="entry name" value="Immunoglobulins"/>
    <property type="match status" value="3"/>
</dbReference>
<evidence type="ECO:0000259" key="3">
    <source>
        <dbReference type="Pfam" id="PF25390"/>
    </source>
</evidence>
<evidence type="ECO:0000256" key="2">
    <source>
        <dbReference type="ARBA" id="ARBA00022737"/>
    </source>
</evidence>
<dbReference type="InterPro" id="IPR008969">
    <property type="entry name" value="CarboxyPept-like_regulatory"/>
</dbReference>
<reference evidence="4 5" key="1">
    <citation type="submission" date="2007-05" db="EMBL/GenBank/DDBJ databases">
        <title>Complete sequence of Geobacter uraniireducens Rf4.</title>
        <authorList>
            <consortium name="US DOE Joint Genome Institute"/>
            <person name="Copeland A."/>
            <person name="Lucas S."/>
            <person name="Lapidus A."/>
            <person name="Barry K."/>
            <person name="Detter J.C."/>
            <person name="Glavina del Rio T."/>
            <person name="Hammon N."/>
            <person name="Israni S."/>
            <person name="Dalin E."/>
            <person name="Tice H."/>
            <person name="Pitluck S."/>
            <person name="Chertkov O."/>
            <person name="Brettin T."/>
            <person name="Bruce D."/>
            <person name="Han C."/>
            <person name="Schmutz J."/>
            <person name="Larimer F."/>
            <person name="Land M."/>
            <person name="Hauser L."/>
            <person name="Kyrpides N."/>
            <person name="Mikhailova N."/>
            <person name="Shelobolina E."/>
            <person name="Aklujkar M."/>
            <person name="Lovley D."/>
            <person name="Richardson P."/>
        </authorList>
    </citation>
    <scope>NUCLEOTIDE SEQUENCE [LARGE SCALE GENOMIC DNA]</scope>
    <source>
        <strain evidence="4 5">Rf4</strain>
    </source>
</reference>
<dbReference type="PANTHER" id="PTHR45982">
    <property type="entry name" value="REGULATOR OF CHROMOSOME CONDENSATION"/>
    <property type="match status" value="1"/>
</dbReference>
<accession>A5GE19</accession>
<dbReference type="GO" id="GO:0005085">
    <property type="term" value="F:guanyl-nucleotide exchange factor activity"/>
    <property type="evidence" value="ECO:0007669"/>
    <property type="project" value="TreeGrafter"/>
</dbReference>
<dbReference type="HOGENOM" id="CLU_235401_0_0_7"/>
<keyword evidence="5" id="KW-1185">Reference proteome</keyword>
<dbReference type="InterPro" id="IPR051553">
    <property type="entry name" value="Ran_GTPase-activating"/>
</dbReference>
<dbReference type="EMBL" id="CP000698">
    <property type="protein sequence ID" value="ABQ25674.1"/>
    <property type="molecule type" value="Genomic_DNA"/>
</dbReference>
<feature type="domain" description="RCC1-like" evidence="3">
    <location>
        <begin position="808"/>
        <end position="1102"/>
    </location>
</feature>
<dbReference type="InterPro" id="IPR009091">
    <property type="entry name" value="RCC1/BLIP-II"/>
</dbReference>
<dbReference type="STRING" id="351605.Gura_1475"/>
<dbReference type="SUPFAM" id="SSF50985">
    <property type="entry name" value="RCC1/BLIP-II"/>
    <property type="match status" value="3"/>
</dbReference>
<proteinExistence type="predicted"/>
<dbReference type="SUPFAM" id="SSF49464">
    <property type="entry name" value="Carboxypeptidase regulatory domain-like"/>
    <property type="match status" value="3"/>
</dbReference>
<dbReference type="NCBIfam" id="NF033510">
    <property type="entry name" value="Ca_tandemer"/>
    <property type="match status" value="1"/>
</dbReference>
<keyword evidence="1" id="KW-0344">Guanine-nucleotide releasing factor</keyword>
<dbReference type="PROSITE" id="PS50012">
    <property type="entry name" value="RCC1_3"/>
    <property type="match status" value="13"/>
</dbReference>
<dbReference type="InterPro" id="IPR000408">
    <property type="entry name" value="Reg_chr_condens"/>
</dbReference>
<dbReference type="PRINTS" id="PR00633">
    <property type="entry name" value="RCCNDNSATION"/>
</dbReference>
<protein>
    <submittedName>
        <fullName evidence="4">Regulator of chromosome condensation, RCC1</fullName>
    </submittedName>
</protein>
<dbReference type="Gene3D" id="2.60.40.1120">
    <property type="entry name" value="Carboxypeptidase-like, regulatory domain"/>
    <property type="match status" value="2"/>
</dbReference>
<gene>
    <name evidence="4" type="ordered locus">Gura_1475</name>
</gene>
<sequence length="1919" mass="201868">MTGLTNNRTPLLSYTISDGTTVVKLDGKVITTSSGGFLDPLVDGPHVLRVEAADDVGNMAYREVKFAVDATPPGPENSGTSRISASYHTAEVKNDGTLWTWGANWSGQLGDGTYNNRNYPMQIGTDTNWTVVAAGERHSIALRSDGTLWAWGDNSSGQLGDPKIGIGTSTPQQIGASADWVAIAAGAYHSLALKTDGSLWAWGSGWSGQLEMASDQSDTPLQIDSESRWVAIAAGYTHSVAIKSDGTLWAWGDNSSGQLGDGTYDGSNIPVQVGGDTNWIAISAGMSHTVAIKSDGSLWGWGGNWSGQLGTGTNDSQNIPTRIDIANDWRSVAAGDEHTIALKTDGTMWAWGNNIYGQVGDGTQENRLFPIQIGKDSLWSLISTGGYNSLAVKADGTLWIWGPNSNGETNEAIMIPAKQQIAAVSINDGADATNFPNVKLRFNVTDKSGVAEMQFSEDGSNWSTPEPFAYVKDWTLSGDYGPKTVYVKFKDNAGNWSDAFGATINYTYGPIVTITSPVNGLTYKAPLLTYTATNGAVTVIIDGQQAQKFYGDVLDNLTDGSHTVRVESLDEAGNSGFAEVSFIIDATPPDISIISPAAGSVINNPAQVLSYTVSDGYEVMKIDGVRTSLVAGNTLGLLANGPHTVSVEATDVSGNKNSAEAAFTVDFPPPSVSISSPANNSLSNNVRPQLAYEVSYGTVLVKVDGITVSKTSGDLLDALTDGRHTVSVEATNASGVAGYADVTFVVDTTPPILVTPTVKAASGYHTVVIQKDGSLWTWGANWNGELGDGTTEDKLSPVHIGMGTDWADAVVGEEHTVALKKDGGLWAWGYNGDGELGDGTTDGKLTPVRIGFDNDWSALAAGSYYTLALKKNGTLWGWGYNGYGGLGDGSKTDKWEPVQINADADWVAIAASDTDHTVALKSDGSLWAWGQNNYGQVGDGTNIDKESPVRIAIDTDWKSISAGAGFTMAIKTDGTLWAWGRNSNGQLGDGSRLNRALPARVGSDTDWTQVYAGWGHVVATKTDGSLWTWGANYSSQLGDGTYERKLLPENSGINNVLSVATLKEDSTVVIKSGGVLWGWGYNGDGELGSGTNEDIVIPIPILVPSGKGLLINQGASSTASTSVVLNYVAVDRNGVAEMQFSNDGINWTNPEPYAASKTWELPAGNGTKIVYARFKDSAGNWSLPFSGTIELDAVPPVVSIGMPVDGNFYNSPPTVIYSASNGTVTVELDGIPVTLSSGQQLPALADGLHTLKVRAVNGAGSGEASVSFSIDTLSPVVTIASPVDYSRTSTPLLSYTLNEGTSVVKLDGAVIAKVSGDTLGPLADGSHTVSIEATDVAGNPAAATSTFVIDTVPPALTLNPVTTPTSVASQTIGGTVEAGALVTVTTNTAATIGTVTYPTTTTWECTISNLAGRNYFHVRATDAAGNSRNSTTIIIYSRKIEITLSPAAIAADYKGTVGITISGISPVGGEVLVEQFVDANNNGVIDAGDYVVRSFRVTDGAYNSVQWDEDYTANGSITTSFDYFLVNDLYHAPGNYIFRASNVITASVPFTVTPTSQATTISGTVTDGTNPIPGAIIRVFDKSFRPRACAITDSTGGYTLKVRGTYCIVAVKNGYAINNATILTPLATSQDVTIHNIVLTPGDFHLSGRVIGADGNGIGGIWLEAKSPDHTGATITASDGSYELLLPAGVYEFPMATDITVPNLPSHGYLVSGKPLYSKEYSLPLYQDQLNTDIYPIPTSSLIVGRVADQMDMGIPGMMVKAKLLDYDFAEPISYGVTDANGVFNINVAYYGNWTLTPNGLLTQPSYVGTVIPTIPANPAYGELADLTAYPVTTHVKGFVKDSNSTPIPGVVVKLRNADSSIVITCKTAYDGSYTLDGFAGDWFIDALTEDLGYTDVTENSVSLSNGVILVDFVVNALP</sequence>
<evidence type="ECO:0000256" key="1">
    <source>
        <dbReference type="ARBA" id="ARBA00022658"/>
    </source>
</evidence>
<dbReference type="PROSITE" id="PS00626">
    <property type="entry name" value="RCC1_2"/>
    <property type="match status" value="4"/>
</dbReference>
<evidence type="ECO:0000313" key="4">
    <source>
        <dbReference type="EMBL" id="ABQ25674.1"/>
    </source>
</evidence>
<dbReference type="PANTHER" id="PTHR45982:SF1">
    <property type="entry name" value="REGULATOR OF CHROMOSOME CONDENSATION"/>
    <property type="match status" value="1"/>
</dbReference>
<dbReference type="KEGG" id="gur:Gura_1475"/>
<evidence type="ECO:0000313" key="5">
    <source>
        <dbReference type="Proteomes" id="UP000006695"/>
    </source>
</evidence>
<keyword evidence="2" id="KW-0677">Repeat</keyword>
<dbReference type="InterPro" id="IPR013783">
    <property type="entry name" value="Ig-like_fold"/>
</dbReference>
<dbReference type="Proteomes" id="UP000006695">
    <property type="component" value="Chromosome"/>
</dbReference>